<accession>A0A4S2MP42</accession>
<name>A0A4S2MP42_9PEZI</name>
<sequence length="100" mass="11268">MCWRGRPRRVLPVLTAVEAGGEEERRNFLAKPACARCDWPNDSVATRKRGTKPGFCVSVGWREGWACECEGVGAEEGLDRIERWGRQKQHQWAGAVVVSR</sequence>
<protein>
    <submittedName>
        <fullName evidence="1">Uncharacterized protein</fullName>
    </submittedName>
</protein>
<evidence type="ECO:0000313" key="2">
    <source>
        <dbReference type="Proteomes" id="UP000298138"/>
    </source>
</evidence>
<dbReference type="InParanoid" id="A0A4S2MP42"/>
<proteinExistence type="predicted"/>
<dbReference type="Proteomes" id="UP000298138">
    <property type="component" value="Unassembled WGS sequence"/>
</dbReference>
<dbReference type="EMBL" id="ML220160">
    <property type="protein sequence ID" value="TGZ77039.1"/>
    <property type="molecule type" value="Genomic_DNA"/>
</dbReference>
<gene>
    <name evidence="1" type="ORF">EX30DRAFT_211871</name>
</gene>
<keyword evidence="2" id="KW-1185">Reference proteome</keyword>
<reference evidence="1 2" key="1">
    <citation type="submission" date="2019-04" db="EMBL/GenBank/DDBJ databases">
        <title>Comparative genomics and transcriptomics to analyze fruiting body development in filamentous ascomycetes.</title>
        <authorList>
            <consortium name="DOE Joint Genome Institute"/>
            <person name="Lutkenhaus R."/>
            <person name="Traeger S."/>
            <person name="Breuer J."/>
            <person name="Kuo A."/>
            <person name="Lipzen A."/>
            <person name="Pangilinan J."/>
            <person name="Dilworth D."/>
            <person name="Sandor L."/>
            <person name="Poggeler S."/>
            <person name="Barry K."/>
            <person name="Grigoriev I.V."/>
            <person name="Nowrousian M."/>
        </authorList>
    </citation>
    <scope>NUCLEOTIDE SEQUENCE [LARGE SCALE GENOMIC DNA]</scope>
    <source>
        <strain evidence="1 2">CBS 389.68</strain>
    </source>
</reference>
<dbReference type="AlphaFoldDB" id="A0A4S2MP42"/>
<evidence type="ECO:0000313" key="1">
    <source>
        <dbReference type="EMBL" id="TGZ77039.1"/>
    </source>
</evidence>
<organism evidence="1 2">
    <name type="scientific">Ascodesmis nigricans</name>
    <dbReference type="NCBI Taxonomy" id="341454"/>
    <lineage>
        <taxon>Eukaryota</taxon>
        <taxon>Fungi</taxon>
        <taxon>Dikarya</taxon>
        <taxon>Ascomycota</taxon>
        <taxon>Pezizomycotina</taxon>
        <taxon>Pezizomycetes</taxon>
        <taxon>Pezizales</taxon>
        <taxon>Ascodesmidaceae</taxon>
        <taxon>Ascodesmis</taxon>
    </lineage>
</organism>